<evidence type="ECO:0000313" key="10">
    <source>
        <dbReference type="EMBL" id="CAD8516490.1"/>
    </source>
</evidence>
<dbReference type="InterPro" id="IPR027266">
    <property type="entry name" value="TrmE/GcvT-like"/>
</dbReference>
<feature type="domain" description="GCVT N-terminal" evidence="8">
    <location>
        <begin position="44"/>
        <end position="300"/>
    </location>
</feature>
<dbReference type="AlphaFoldDB" id="A0A7S0IBH5"/>
<evidence type="ECO:0000256" key="1">
    <source>
        <dbReference type="ARBA" id="ARBA00008609"/>
    </source>
</evidence>
<dbReference type="PANTHER" id="PTHR43757:SF2">
    <property type="entry name" value="AMINOMETHYLTRANSFERASE, MITOCHONDRIAL"/>
    <property type="match status" value="1"/>
</dbReference>
<dbReference type="GO" id="GO:0005739">
    <property type="term" value="C:mitochondrion"/>
    <property type="evidence" value="ECO:0007669"/>
    <property type="project" value="UniProtKB-SubCell"/>
</dbReference>
<dbReference type="SUPFAM" id="SSF103025">
    <property type="entry name" value="Folate-binding domain"/>
    <property type="match status" value="1"/>
</dbReference>
<dbReference type="Gene3D" id="3.30.70.1400">
    <property type="entry name" value="Aminomethyltransferase beta-barrel domains"/>
    <property type="match status" value="1"/>
</dbReference>
<dbReference type="SUPFAM" id="SSF101790">
    <property type="entry name" value="Aminomethyltransferase beta-barrel domain"/>
    <property type="match status" value="1"/>
</dbReference>
<proteinExistence type="inferred from homology"/>
<dbReference type="PANTHER" id="PTHR43757">
    <property type="entry name" value="AMINOMETHYLTRANSFERASE"/>
    <property type="match status" value="1"/>
</dbReference>
<dbReference type="EC" id="2.1.2.10" evidence="7"/>
<dbReference type="Gene3D" id="2.40.30.110">
    <property type="entry name" value="Aminomethyltransferase beta-barrel domains"/>
    <property type="match status" value="1"/>
</dbReference>
<dbReference type="Pfam" id="PF01571">
    <property type="entry name" value="GCV_T"/>
    <property type="match status" value="1"/>
</dbReference>
<dbReference type="GO" id="GO:0006546">
    <property type="term" value="P:glycine catabolic process"/>
    <property type="evidence" value="ECO:0007669"/>
    <property type="project" value="InterPro"/>
</dbReference>
<dbReference type="GO" id="GO:0008483">
    <property type="term" value="F:transaminase activity"/>
    <property type="evidence" value="ECO:0007669"/>
    <property type="project" value="UniProtKB-KW"/>
</dbReference>
<dbReference type="EMBL" id="HBEQ01004970">
    <property type="protein sequence ID" value="CAD8516490.1"/>
    <property type="molecule type" value="Transcribed_RNA"/>
</dbReference>
<comment type="subcellular location">
    <subcellularLocation>
        <location evidence="7">Mitochondrion</location>
    </subcellularLocation>
</comment>
<accession>A0A7S0IBH5</accession>
<dbReference type="Gene3D" id="3.30.1360.120">
    <property type="entry name" value="Probable tRNA modification gtpase trme, domain 1"/>
    <property type="match status" value="1"/>
</dbReference>
<evidence type="ECO:0000259" key="8">
    <source>
        <dbReference type="Pfam" id="PF01571"/>
    </source>
</evidence>
<evidence type="ECO:0000256" key="2">
    <source>
        <dbReference type="ARBA" id="ARBA00011690"/>
    </source>
</evidence>
<dbReference type="Gene3D" id="4.10.1250.10">
    <property type="entry name" value="Aminomethyltransferase fragment"/>
    <property type="match status" value="1"/>
</dbReference>
<keyword evidence="4 7" id="KW-0808">Transferase</keyword>
<dbReference type="Pfam" id="PF08669">
    <property type="entry name" value="GCV_T_C"/>
    <property type="match status" value="1"/>
</dbReference>
<name>A0A7S0IBH5_MICPS</name>
<keyword evidence="3 7" id="KW-0032">Aminotransferase</keyword>
<dbReference type="GO" id="GO:0004047">
    <property type="term" value="F:aminomethyltransferase activity"/>
    <property type="evidence" value="ECO:0007669"/>
    <property type="project" value="UniProtKB-EC"/>
</dbReference>
<comment type="subunit">
    <text evidence="2 7">The glycine cleavage system is composed of four proteins: P, T, L and H.</text>
</comment>
<keyword evidence="7" id="KW-0496">Mitochondrion</keyword>
<evidence type="ECO:0000256" key="5">
    <source>
        <dbReference type="ARBA" id="ARBA00047665"/>
    </source>
</evidence>
<evidence type="ECO:0000259" key="9">
    <source>
        <dbReference type="Pfam" id="PF08669"/>
    </source>
</evidence>
<dbReference type="InterPro" id="IPR006223">
    <property type="entry name" value="GcvT"/>
</dbReference>
<feature type="binding site" evidence="6">
    <location>
        <position position="238"/>
    </location>
    <ligand>
        <name>substrate</name>
    </ligand>
</feature>
<keyword evidence="7" id="KW-0809">Transit peptide</keyword>
<sequence>MALRHAAQRLAQRAAPLAGQAARPLLIPFYRHMASDANLLKTALYDFHLEMGGKMVPFAGHSMPIQYKDSIMEATKHCRSKASIFDVSHMLGSSMRGKDAIEFVESIVVGDIRGLKNGTGTLSVVTNDKGGIIDDTVVTKVNDEDVYIVLNGACSEKDQAHINKHLKAFKAKGKDCEFIVHGDRSLLAFQGPKAVDVLQPLTDIDLSKLYFGMFTETSIAGKPVWLTRTGYTGEDGFEISLKKTDTVALTKKLLENPDARMSGLGARDSLRLEAGLCLYGNDLNEDIGPIEAGLTWTIGKSRREKCDFVGGDVIKAQLEAPASVTKRRIGLKVGKGAPARAGSKILSSDGAEVGEVTSGGFSPVLQENIAMGYVLKSHAKAGTELQVETRGRKSEAVATKMPFVTCHYHRPA</sequence>
<dbReference type="PIRSF" id="PIRSF006487">
    <property type="entry name" value="GcvT"/>
    <property type="match status" value="1"/>
</dbReference>
<comment type="similarity">
    <text evidence="1 7">Belongs to the GcvT family.</text>
</comment>
<organism evidence="10">
    <name type="scientific">Micromonas pusilla</name>
    <name type="common">Picoplanktonic green alga</name>
    <name type="synonym">Chromulina pusilla</name>
    <dbReference type="NCBI Taxonomy" id="38833"/>
    <lineage>
        <taxon>Eukaryota</taxon>
        <taxon>Viridiplantae</taxon>
        <taxon>Chlorophyta</taxon>
        <taxon>Mamiellophyceae</taxon>
        <taxon>Mamiellales</taxon>
        <taxon>Mamiellaceae</taxon>
        <taxon>Micromonas</taxon>
    </lineage>
</organism>
<comment type="function">
    <text evidence="7">The glycine cleavage system catalyzes the degradation of glycine.</text>
</comment>
<dbReference type="InterPro" id="IPR028896">
    <property type="entry name" value="GcvT/YgfZ/DmdA"/>
</dbReference>
<comment type="catalytic activity">
    <reaction evidence="5 7">
        <text>N(6)-[(R)-S(8)-aminomethyldihydrolipoyl]-L-lysyl-[protein] + (6S)-5,6,7,8-tetrahydrofolate = N(6)-[(R)-dihydrolipoyl]-L-lysyl-[protein] + (6R)-5,10-methylene-5,6,7,8-tetrahydrofolate + NH4(+)</text>
        <dbReference type="Rhea" id="RHEA:16945"/>
        <dbReference type="Rhea" id="RHEA-COMP:10475"/>
        <dbReference type="Rhea" id="RHEA-COMP:10492"/>
        <dbReference type="ChEBI" id="CHEBI:15636"/>
        <dbReference type="ChEBI" id="CHEBI:28938"/>
        <dbReference type="ChEBI" id="CHEBI:57453"/>
        <dbReference type="ChEBI" id="CHEBI:83100"/>
        <dbReference type="ChEBI" id="CHEBI:83143"/>
        <dbReference type="EC" id="2.1.2.10"/>
    </reaction>
</comment>
<evidence type="ECO:0000256" key="7">
    <source>
        <dbReference type="RuleBase" id="RU003981"/>
    </source>
</evidence>
<feature type="domain" description="Aminomethyltransferase C-terminal" evidence="9">
    <location>
        <begin position="326"/>
        <end position="404"/>
    </location>
</feature>
<reference evidence="10" key="1">
    <citation type="submission" date="2021-01" db="EMBL/GenBank/DDBJ databases">
        <authorList>
            <person name="Corre E."/>
            <person name="Pelletier E."/>
            <person name="Niang G."/>
            <person name="Scheremetjew M."/>
            <person name="Finn R."/>
            <person name="Kale V."/>
            <person name="Holt S."/>
            <person name="Cochrane G."/>
            <person name="Meng A."/>
            <person name="Brown T."/>
            <person name="Cohen L."/>
        </authorList>
    </citation>
    <scope>NUCLEOTIDE SEQUENCE</scope>
    <source>
        <strain evidence="10">CCMP1723</strain>
    </source>
</reference>
<dbReference type="InterPro" id="IPR006222">
    <property type="entry name" value="GCVT_N"/>
</dbReference>
<gene>
    <name evidence="10" type="ORF">MCOM1403_LOCUS3916</name>
</gene>
<dbReference type="InterPro" id="IPR013977">
    <property type="entry name" value="GcvT_C"/>
</dbReference>
<dbReference type="GO" id="GO:0005960">
    <property type="term" value="C:glycine cleavage complex"/>
    <property type="evidence" value="ECO:0007669"/>
    <property type="project" value="InterPro"/>
</dbReference>
<dbReference type="NCBIfam" id="TIGR00528">
    <property type="entry name" value="gcvT"/>
    <property type="match status" value="1"/>
</dbReference>
<dbReference type="InterPro" id="IPR029043">
    <property type="entry name" value="GcvT/YgfZ_C"/>
</dbReference>
<dbReference type="FunFam" id="2.40.30.110:FF:000002">
    <property type="entry name" value="Aminomethyltransferase"/>
    <property type="match status" value="1"/>
</dbReference>
<dbReference type="NCBIfam" id="NF001567">
    <property type="entry name" value="PRK00389.1"/>
    <property type="match status" value="1"/>
</dbReference>
<evidence type="ECO:0000256" key="6">
    <source>
        <dbReference type="PIRSR" id="PIRSR006487-1"/>
    </source>
</evidence>
<evidence type="ECO:0000256" key="3">
    <source>
        <dbReference type="ARBA" id="ARBA00022576"/>
    </source>
</evidence>
<evidence type="ECO:0000256" key="4">
    <source>
        <dbReference type="ARBA" id="ARBA00022679"/>
    </source>
</evidence>
<protein>
    <recommendedName>
        <fullName evidence="7">Aminomethyltransferase</fullName>
        <ecNumber evidence="7">2.1.2.10</ecNumber>
    </recommendedName>
    <alternativeName>
        <fullName evidence="7">Glycine cleavage system T protein</fullName>
    </alternativeName>
</protein>
<dbReference type="FunFam" id="3.30.70.1400:FF:000001">
    <property type="entry name" value="Aminomethyltransferase"/>
    <property type="match status" value="1"/>
</dbReference>